<feature type="domain" description="Peptidase S54 rhomboid" evidence="6">
    <location>
        <begin position="81"/>
        <end position="234"/>
    </location>
</feature>
<reference evidence="7 8" key="1">
    <citation type="submission" date="2019-08" db="EMBL/GenBank/DDBJ databases">
        <title>Aureimonas fodiniaquatilis sp. nov., isolated from a coal mine wastewater.</title>
        <authorList>
            <person name="Kim W."/>
        </authorList>
    </citation>
    <scope>NUCLEOTIDE SEQUENCE [LARGE SCALE GENOMIC DNA]</scope>
    <source>
        <strain evidence="7 8">CAU 1482</strain>
    </source>
</reference>
<evidence type="ECO:0000256" key="3">
    <source>
        <dbReference type="ARBA" id="ARBA00022989"/>
    </source>
</evidence>
<evidence type="ECO:0000256" key="1">
    <source>
        <dbReference type="ARBA" id="ARBA00004141"/>
    </source>
</evidence>
<dbReference type="InterPro" id="IPR050925">
    <property type="entry name" value="Rhomboid_protease_S54"/>
</dbReference>
<name>A0A5B0DXN3_9HYPH</name>
<dbReference type="PANTHER" id="PTHR43731">
    <property type="entry name" value="RHOMBOID PROTEASE"/>
    <property type="match status" value="1"/>
</dbReference>
<feature type="transmembrane region" description="Helical" evidence="5">
    <location>
        <begin position="219"/>
        <end position="238"/>
    </location>
</feature>
<keyword evidence="7" id="KW-0645">Protease</keyword>
<gene>
    <name evidence="7" type="ORF">FPY71_09105</name>
</gene>
<dbReference type="SUPFAM" id="SSF144091">
    <property type="entry name" value="Rhomboid-like"/>
    <property type="match status" value="1"/>
</dbReference>
<dbReference type="GO" id="GO:0016020">
    <property type="term" value="C:membrane"/>
    <property type="evidence" value="ECO:0007669"/>
    <property type="project" value="UniProtKB-SubCell"/>
</dbReference>
<feature type="transmembrane region" description="Helical" evidence="5">
    <location>
        <begin position="21"/>
        <end position="42"/>
    </location>
</feature>
<evidence type="ECO:0000256" key="5">
    <source>
        <dbReference type="SAM" id="Phobius"/>
    </source>
</evidence>
<accession>A0A5B0DXN3</accession>
<evidence type="ECO:0000259" key="6">
    <source>
        <dbReference type="Pfam" id="PF01694"/>
    </source>
</evidence>
<dbReference type="EMBL" id="VTWH01000002">
    <property type="protein sequence ID" value="KAA0970645.1"/>
    <property type="molecule type" value="Genomic_DNA"/>
</dbReference>
<organism evidence="7 8">
    <name type="scientific">Aureimonas fodinaquatilis</name>
    <dbReference type="NCBI Taxonomy" id="2565783"/>
    <lineage>
        <taxon>Bacteria</taxon>
        <taxon>Pseudomonadati</taxon>
        <taxon>Pseudomonadota</taxon>
        <taxon>Alphaproteobacteria</taxon>
        <taxon>Hyphomicrobiales</taxon>
        <taxon>Aurantimonadaceae</taxon>
        <taxon>Aureimonas</taxon>
    </lineage>
</organism>
<keyword evidence="4 5" id="KW-0472">Membrane</keyword>
<sequence length="247" mass="26360">MPIYSTGKPSVTPQYRTANPPIFNIPGIILGALALIVGIHLIREYVLSPSTDFKVLIDFSLIPGCYNVPVPDCGERLPGANFWTPVTYALLHASWGHVAANALWLLAFGTPVARRLGVARFIAFSLAGALGASALFYIMQPTLLQPMIGASGVVSALMGGACRFALTLPGQLGSAVHSYAPRLTVQESLTNRTVLMFILIFFGTNLAIGSAGFAGGNTIAWEAHLGGFAVGFLLFGYFDPVRTQRFR</sequence>
<evidence type="ECO:0000256" key="4">
    <source>
        <dbReference type="ARBA" id="ARBA00023136"/>
    </source>
</evidence>
<feature type="transmembrane region" description="Helical" evidence="5">
    <location>
        <begin position="194"/>
        <end position="213"/>
    </location>
</feature>
<evidence type="ECO:0000313" key="7">
    <source>
        <dbReference type="EMBL" id="KAA0970645.1"/>
    </source>
</evidence>
<dbReference type="InterPro" id="IPR035952">
    <property type="entry name" value="Rhomboid-like_sf"/>
</dbReference>
<keyword evidence="3 5" id="KW-1133">Transmembrane helix</keyword>
<dbReference type="InterPro" id="IPR022764">
    <property type="entry name" value="Peptidase_S54_rhomboid_dom"/>
</dbReference>
<keyword evidence="2 5" id="KW-0812">Transmembrane</keyword>
<dbReference type="Pfam" id="PF01694">
    <property type="entry name" value="Rhomboid"/>
    <property type="match status" value="1"/>
</dbReference>
<comment type="subcellular location">
    <subcellularLocation>
        <location evidence="1">Membrane</location>
        <topology evidence="1">Multi-pass membrane protein</topology>
    </subcellularLocation>
</comment>
<proteinExistence type="predicted"/>
<feature type="transmembrane region" description="Helical" evidence="5">
    <location>
        <begin position="86"/>
        <end position="106"/>
    </location>
</feature>
<feature type="transmembrane region" description="Helical" evidence="5">
    <location>
        <begin position="144"/>
        <end position="166"/>
    </location>
</feature>
<dbReference type="Gene3D" id="1.20.1540.10">
    <property type="entry name" value="Rhomboid-like"/>
    <property type="match status" value="1"/>
</dbReference>
<evidence type="ECO:0000256" key="2">
    <source>
        <dbReference type="ARBA" id="ARBA00022692"/>
    </source>
</evidence>
<keyword evidence="7" id="KW-0378">Hydrolase</keyword>
<evidence type="ECO:0000313" key="8">
    <source>
        <dbReference type="Proteomes" id="UP000324738"/>
    </source>
</evidence>
<keyword evidence="8" id="KW-1185">Reference proteome</keyword>
<comment type="caution">
    <text evidence="7">The sequence shown here is derived from an EMBL/GenBank/DDBJ whole genome shotgun (WGS) entry which is preliminary data.</text>
</comment>
<dbReference type="Proteomes" id="UP000324738">
    <property type="component" value="Unassembled WGS sequence"/>
</dbReference>
<protein>
    <submittedName>
        <fullName evidence="7">Rhomboid family intramembrane serine protease</fullName>
    </submittedName>
</protein>
<dbReference type="GO" id="GO:0004252">
    <property type="term" value="F:serine-type endopeptidase activity"/>
    <property type="evidence" value="ECO:0007669"/>
    <property type="project" value="InterPro"/>
</dbReference>
<dbReference type="PANTHER" id="PTHR43731:SF9">
    <property type="entry name" value="SLR1461 PROTEIN"/>
    <property type="match status" value="1"/>
</dbReference>
<feature type="transmembrane region" description="Helical" evidence="5">
    <location>
        <begin position="118"/>
        <end position="138"/>
    </location>
</feature>
<dbReference type="OrthoDB" id="9797190at2"/>
<dbReference type="AlphaFoldDB" id="A0A5B0DXN3"/>
<dbReference type="GO" id="GO:0006508">
    <property type="term" value="P:proteolysis"/>
    <property type="evidence" value="ECO:0007669"/>
    <property type="project" value="UniProtKB-KW"/>
</dbReference>